<reference evidence="2" key="1">
    <citation type="submission" date="2013-10" db="EMBL/GenBank/DDBJ databases">
        <title>Genomic analysis of the causative agents of coccidiosis in chickens.</title>
        <authorList>
            <person name="Reid A.J."/>
            <person name="Blake D."/>
            <person name="Billington K."/>
            <person name="Browne H."/>
            <person name="Dunn M."/>
            <person name="Hung S."/>
            <person name="Kawahara F."/>
            <person name="Miranda-Saavedra D."/>
            <person name="Mourier T."/>
            <person name="Nagra H."/>
            <person name="Otto T.D."/>
            <person name="Rawlings N."/>
            <person name="Sanchez A."/>
            <person name="Sanders M."/>
            <person name="Subramaniam C."/>
            <person name="Tay Y."/>
            <person name="Dear P."/>
            <person name="Doerig C."/>
            <person name="Gruber A."/>
            <person name="Parkinson J."/>
            <person name="Shirley M."/>
            <person name="Wan K.L."/>
            <person name="Berriman M."/>
            <person name="Tomley F."/>
            <person name="Pain A."/>
        </authorList>
    </citation>
    <scope>NUCLEOTIDE SEQUENCE [LARGE SCALE GENOMIC DNA]</scope>
    <source>
        <strain evidence="2">Weybridge</strain>
    </source>
</reference>
<evidence type="ECO:0000256" key="1">
    <source>
        <dbReference type="SAM" id="MobiDB-lite"/>
    </source>
</evidence>
<name>U6M2K9_EIMMA</name>
<gene>
    <name evidence="2" type="ORF">EMWEY_00014600</name>
</gene>
<dbReference type="RefSeq" id="XP_013334892.1">
    <property type="nucleotide sequence ID" value="XM_013479438.1"/>
</dbReference>
<feature type="compositionally biased region" description="Polar residues" evidence="1">
    <location>
        <begin position="613"/>
        <end position="634"/>
    </location>
</feature>
<accession>U6M2K9</accession>
<dbReference type="VEuPathDB" id="ToxoDB:EMWEY_00014600"/>
<dbReference type="OrthoDB" id="360742at2759"/>
<organism evidence="2 3">
    <name type="scientific">Eimeria maxima</name>
    <name type="common">Coccidian parasite</name>
    <dbReference type="NCBI Taxonomy" id="5804"/>
    <lineage>
        <taxon>Eukaryota</taxon>
        <taxon>Sar</taxon>
        <taxon>Alveolata</taxon>
        <taxon>Apicomplexa</taxon>
        <taxon>Conoidasida</taxon>
        <taxon>Coccidia</taxon>
        <taxon>Eucoccidiorida</taxon>
        <taxon>Eimeriorina</taxon>
        <taxon>Eimeriidae</taxon>
        <taxon>Eimeria</taxon>
    </lineage>
</organism>
<evidence type="ECO:0008006" key="4">
    <source>
        <dbReference type="Google" id="ProtNLM"/>
    </source>
</evidence>
<feature type="region of interest" description="Disordered" evidence="1">
    <location>
        <begin position="611"/>
        <end position="634"/>
    </location>
</feature>
<feature type="region of interest" description="Disordered" evidence="1">
    <location>
        <begin position="173"/>
        <end position="201"/>
    </location>
</feature>
<dbReference type="GeneID" id="25335446"/>
<dbReference type="EMBL" id="HG719554">
    <property type="protein sequence ID" value="CDJ58246.1"/>
    <property type="molecule type" value="Genomic_DNA"/>
</dbReference>
<reference evidence="2" key="2">
    <citation type="submission" date="2013-10" db="EMBL/GenBank/DDBJ databases">
        <authorList>
            <person name="Aslett M."/>
        </authorList>
    </citation>
    <scope>NUCLEOTIDE SEQUENCE [LARGE SCALE GENOMIC DNA]</scope>
    <source>
        <strain evidence="2">Weybridge</strain>
    </source>
</reference>
<evidence type="ECO:0000313" key="2">
    <source>
        <dbReference type="EMBL" id="CDJ58246.1"/>
    </source>
</evidence>
<dbReference type="OMA" id="CFHANEC"/>
<proteinExistence type="predicted"/>
<protein>
    <recommendedName>
        <fullName evidence="4">PH domain-containing protein</fullName>
    </recommendedName>
</protein>
<evidence type="ECO:0000313" key="3">
    <source>
        <dbReference type="Proteomes" id="UP000030763"/>
    </source>
</evidence>
<feature type="compositionally biased region" description="Basic and acidic residues" evidence="1">
    <location>
        <begin position="186"/>
        <end position="198"/>
    </location>
</feature>
<dbReference type="AlphaFoldDB" id="U6M2K9"/>
<dbReference type="Proteomes" id="UP000030763">
    <property type="component" value="Unassembled WGS sequence"/>
</dbReference>
<dbReference type="CDD" id="cd00821">
    <property type="entry name" value="PH"/>
    <property type="match status" value="1"/>
</dbReference>
<sequence>MHSLSIDPNLLQIRLGYEPCLGRMETHLIKLMTEDELNRWSHGLAYGGFLRTAAASAPPPLPSAPPSSRPPSVREEEILVNVSVPEGVAFDGVPTSRERHDGHIQYNEARNVLIITSPDDTSPLTIPCSLVTMSVDKDAHAITFKSAEASTTTAQEPVHPNPLAAVAGAGKYYQPPAKLTPPPSPKEPEESTEKPKPPEDDEVFVIRDGYLMLFEKAGDPQPILKLHNADCVTLADATNREFVITHKPGTPEEETYVFSFPTDEIYQGWYNKLEENGFLRRKGDQRGRTANQVGVVSKGCLELYKDYGAPQAKPVITLMANRCSATASRERREIRIIHTNPSGKRERITLDCASLAEFDRCSINSLHRTVLTAICFTFLYDWVCGAGAYIFRWNVALHFGNFLKGEDLQVIRNLSSQDRFCMRTRGLDRSEAPKIAPSETVVYVFPINMFEDASGRKSALLIENRMIMLFPTPDATDPILCFHANECEVQPVIAQRKLRVYVNRNTRREQRIDFILPLAKDLDRKGLMAVYKSKFEPPRKATVTSPDSRERWEFALKLTGFKPFSTVQLPRFFLPQIIYGFVAEEASELRKEGLLGNARAALGLLNLQRENRGSTFQTDQQTHRSQPRSDSGSR</sequence>
<keyword evidence="3" id="KW-1185">Reference proteome</keyword>
<dbReference type="SUPFAM" id="SSF50729">
    <property type="entry name" value="PH domain-like"/>
    <property type="match status" value="1"/>
</dbReference>